<dbReference type="Pfam" id="PF01636">
    <property type="entry name" value="APH"/>
    <property type="match status" value="1"/>
</dbReference>
<evidence type="ECO:0000313" key="2">
    <source>
        <dbReference type="EMBL" id="AKJ15185.1"/>
    </source>
</evidence>
<evidence type="ECO:0000259" key="1">
    <source>
        <dbReference type="Pfam" id="PF01636"/>
    </source>
</evidence>
<dbReference type="InterPro" id="IPR002575">
    <property type="entry name" value="Aminoglycoside_PTrfase"/>
</dbReference>
<dbReference type="EMBL" id="CP011497">
    <property type="protein sequence ID" value="AKJ15185.1"/>
    <property type="molecule type" value="Genomic_DNA"/>
</dbReference>
<dbReference type="PANTHER" id="PTHR21310">
    <property type="entry name" value="AMINOGLYCOSIDE PHOSPHOTRANSFERASE-RELATED-RELATED"/>
    <property type="match status" value="1"/>
</dbReference>
<gene>
    <name evidence="2" type="ORF">ABB07_35535</name>
</gene>
<organism evidence="2 3">
    <name type="scientific">Streptomyces incarnatus</name>
    <dbReference type="NCBI Taxonomy" id="665007"/>
    <lineage>
        <taxon>Bacteria</taxon>
        <taxon>Bacillati</taxon>
        <taxon>Actinomycetota</taxon>
        <taxon>Actinomycetes</taxon>
        <taxon>Kitasatosporales</taxon>
        <taxon>Streptomycetaceae</taxon>
        <taxon>Streptomyces</taxon>
    </lineage>
</organism>
<protein>
    <submittedName>
        <fullName evidence="2">Aminoglycoside phosphotransferase</fullName>
    </submittedName>
</protein>
<evidence type="ECO:0000313" key="3">
    <source>
        <dbReference type="Proteomes" id="UP000035366"/>
    </source>
</evidence>
<dbReference type="InterPro" id="IPR011009">
    <property type="entry name" value="Kinase-like_dom_sf"/>
</dbReference>
<dbReference type="RefSeq" id="WP_208903767.1">
    <property type="nucleotide sequence ID" value="NZ_CP011497.1"/>
</dbReference>
<dbReference type="Gene3D" id="3.30.200.20">
    <property type="entry name" value="Phosphorylase Kinase, domain 1"/>
    <property type="match status" value="1"/>
</dbReference>
<dbReference type="Gene3D" id="3.90.1200.10">
    <property type="match status" value="1"/>
</dbReference>
<accession>A0ABM5TVP7</accession>
<dbReference type="PANTHER" id="PTHR21310:SF42">
    <property type="entry name" value="BIFUNCTIONAL AAC_APH"/>
    <property type="match status" value="1"/>
</dbReference>
<reference evidence="2 3" key="1">
    <citation type="journal article" date="2015" name="ISME J.">
        <title>Draft Genome Sequence of Streptomyces incarnatus NRRL8089, which Produces the Nucleoside Antibiotic Sinefungin.</title>
        <authorList>
            <person name="Oshima K."/>
            <person name="Hattori M."/>
            <person name="Shimizu H."/>
            <person name="Fukuda K."/>
            <person name="Nemoto M."/>
            <person name="Inagaki K."/>
            <person name="Tamura T."/>
        </authorList>
    </citation>
    <scope>NUCLEOTIDE SEQUENCE [LARGE SCALE GENOMIC DNA]</scope>
    <source>
        <strain evidence="2 3">NRRL 8089</strain>
    </source>
</reference>
<sequence>MVVRSLLRAQHPDLADLEIRAVPGGWDNQVWRVGGRLAVRLPRTPGAPELLRKEQRWLPVLAPRLPLPVPVPVRTGTPSAAFPRPWAVVTWVPGEPGDRAVLTRGDDAAVRLAGFLAALHASAPAEAPVNEVRGGTLCGRTAEFEERFGAVADLLTGAELSDARSLWQQAVAAPAWSGAPVWLHGDLHPANVVVADGTLAGVLDFGDVCAGDPATDLAAVWLLLPAGTARRFFRSYGTVHEATLRRARGWAVLRALSLLGIGRAHERGLPGGQPGWARAGRAALGRLGAARRAG</sequence>
<dbReference type="CDD" id="cd05155">
    <property type="entry name" value="APH_ChoK_like_1"/>
    <property type="match status" value="1"/>
</dbReference>
<dbReference type="SUPFAM" id="SSF56112">
    <property type="entry name" value="Protein kinase-like (PK-like)"/>
    <property type="match status" value="1"/>
</dbReference>
<dbReference type="InterPro" id="IPR051678">
    <property type="entry name" value="AGP_Transferase"/>
</dbReference>
<dbReference type="Proteomes" id="UP000035366">
    <property type="component" value="Chromosome"/>
</dbReference>
<keyword evidence="3" id="KW-1185">Reference proteome</keyword>
<proteinExistence type="predicted"/>
<feature type="domain" description="Aminoglycoside phosphotransferase" evidence="1">
    <location>
        <begin position="18"/>
        <end position="250"/>
    </location>
</feature>
<name>A0ABM5TVP7_9ACTN</name>